<proteinExistence type="predicted"/>
<dbReference type="Proteomes" id="UP001596142">
    <property type="component" value="Unassembled WGS sequence"/>
</dbReference>
<keyword evidence="2" id="KW-1185">Reference proteome</keyword>
<accession>A0ABW0YSN1</accession>
<protein>
    <submittedName>
        <fullName evidence="1">Uncharacterized protein</fullName>
    </submittedName>
</protein>
<dbReference type="EMBL" id="JBHSOZ010000016">
    <property type="protein sequence ID" value="MFC5714380.1"/>
    <property type="molecule type" value="Genomic_DNA"/>
</dbReference>
<dbReference type="RefSeq" id="WP_385943061.1">
    <property type="nucleotide sequence ID" value="NZ_JBHSOZ010000016.1"/>
</dbReference>
<evidence type="ECO:0000313" key="1">
    <source>
        <dbReference type="EMBL" id="MFC5714380.1"/>
    </source>
</evidence>
<reference evidence="2" key="1">
    <citation type="journal article" date="2019" name="Int. J. Syst. Evol. Microbiol.">
        <title>The Global Catalogue of Microorganisms (GCM) 10K type strain sequencing project: providing services to taxonomists for standard genome sequencing and annotation.</title>
        <authorList>
            <consortium name="The Broad Institute Genomics Platform"/>
            <consortium name="The Broad Institute Genome Sequencing Center for Infectious Disease"/>
            <person name="Wu L."/>
            <person name="Ma J."/>
        </authorList>
    </citation>
    <scope>NUCLEOTIDE SEQUENCE [LARGE SCALE GENOMIC DNA]</scope>
    <source>
        <strain evidence="2">CECT 7184</strain>
    </source>
</reference>
<comment type="caution">
    <text evidence="1">The sequence shown here is derived from an EMBL/GenBank/DDBJ whole genome shotgun (WGS) entry which is preliminary data.</text>
</comment>
<name>A0ABW0YSN1_9BACI</name>
<organism evidence="1 2">
    <name type="scientific">Thalassorhabdus alkalitolerans</name>
    <dbReference type="NCBI Taxonomy" id="2282697"/>
    <lineage>
        <taxon>Bacteria</taxon>
        <taxon>Bacillati</taxon>
        <taxon>Bacillota</taxon>
        <taxon>Bacilli</taxon>
        <taxon>Bacillales</taxon>
        <taxon>Bacillaceae</taxon>
        <taxon>Thalassorhabdus</taxon>
    </lineage>
</organism>
<gene>
    <name evidence="1" type="ORF">ACFPU1_16665</name>
</gene>
<evidence type="ECO:0000313" key="2">
    <source>
        <dbReference type="Proteomes" id="UP001596142"/>
    </source>
</evidence>
<sequence>MSLNKKLIPDGFKYYITCKDNNEQKYYRYDHAPSWEHPNGETEDTTTFSEISKKFEQEVLKDRESNTEVPMQTGPQAEQVKVNPQDIDLTTVVIESYDPNRIFGYFE</sequence>